<comment type="caution">
    <text evidence="1">The sequence shown here is derived from an EMBL/GenBank/DDBJ whole genome shotgun (WGS) entry which is preliminary data.</text>
</comment>
<organism evidence="1 2">
    <name type="scientific">Tetragonisca angustula</name>
    <dbReference type="NCBI Taxonomy" id="166442"/>
    <lineage>
        <taxon>Eukaryota</taxon>
        <taxon>Metazoa</taxon>
        <taxon>Ecdysozoa</taxon>
        <taxon>Arthropoda</taxon>
        <taxon>Hexapoda</taxon>
        <taxon>Insecta</taxon>
        <taxon>Pterygota</taxon>
        <taxon>Neoptera</taxon>
        <taxon>Endopterygota</taxon>
        <taxon>Hymenoptera</taxon>
        <taxon>Apocrita</taxon>
        <taxon>Aculeata</taxon>
        <taxon>Apoidea</taxon>
        <taxon>Anthophila</taxon>
        <taxon>Apidae</taxon>
        <taxon>Tetragonisca</taxon>
    </lineage>
</organism>
<accession>A0AAW1A0P0</accession>
<gene>
    <name evidence="1" type="ORF">QLX08_004911</name>
</gene>
<evidence type="ECO:0000313" key="2">
    <source>
        <dbReference type="Proteomes" id="UP001432146"/>
    </source>
</evidence>
<evidence type="ECO:0000313" key="1">
    <source>
        <dbReference type="EMBL" id="KAK9303430.1"/>
    </source>
</evidence>
<protein>
    <submittedName>
        <fullName evidence="1">Uncharacterized protein</fullName>
    </submittedName>
</protein>
<dbReference type="AlphaFoldDB" id="A0AAW1A0P0"/>
<sequence length="112" mass="12908">MVQRSRSKLVAARLVENPTAQLAANRRWMLKSIWIYVRYCTVGGRKGNGVARVKVQATTEFHGLDLPNEIPTSTHEYVDVGEKLYQTGRTNQIPRGTKHEQSEIQLQHWLRH</sequence>
<proteinExistence type="predicted"/>
<name>A0AAW1A0P0_9HYME</name>
<dbReference type="Proteomes" id="UP001432146">
    <property type="component" value="Unassembled WGS sequence"/>
</dbReference>
<reference evidence="1 2" key="1">
    <citation type="submission" date="2024-05" db="EMBL/GenBank/DDBJ databases">
        <title>The nuclear and mitochondrial genome assemblies of Tetragonisca angustula (Apidae: Meliponini), a tiny yet remarkable pollinator in the Neotropics.</title>
        <authorList>
            <person name="Ferrari R."/>
            <person name="Ricardo P.C."/>
            <person name="Dias F.C."/>
            <person name="Araujo N.S."/>
            <person name="Soares D.O."/>
            <person name="Zhou Q.-S."/>
            <person name="Zhu C.-D."/>
            <person name="Coutinho L."/>
            <person name="Airas M.C."/>
            <person name="Batista T.M."/>
        </authorList>
    </citation>
    <scope>NUCLEOTIDE SEQUENCE [LARGE SCALE GENOMIC DNA]</scope>
    <source>
        <strain evidence="1">ASF017062</strain>
        <tissue evidence="1">Abdomen</tissue>
    </source>
</reference>
<dbReference type="EMBL" id="JAWNGG020000079">
    <property type="protein sequence ID" value="KAK9303430.1"/>
    <property type="molecule type" value="Genomic_DNA"/>
</dbReference>
<keyword evidence="2" id="KW-1185">Reference proteome</keyword>